<keyword evidence="2" id="KW-0813">Transport</keyword>
<keyword evidence="4" id="KW-0560">Oxidoreductase</keyword>
<dbReference type="AlphaFoldDB" id="A0A0B2VK43"/>
<dbReference type="GO" id="GO:0005758">
    <property type="term" value="C:mitochondrial intermembrane space"/>
    <property type="evidence" value="ECO:0007669"/>
    <property type="project" value="TreeGrafter"/>
</dbReference>
<evidence type="ECO:0000256" key="4">
    <source>
        <dbReference type="ARBA" id="ARBA00023002"/>
    </source>
</evidence>
<keyword evidence="11" id="KW-1185">Reference proteome</keyword>
<dbReference type="OMA" id="MECAMRT"/>
<dbReference type="PANTHER" id="PTHR21622:SF0">
    <property type="entry name" value="COILED-COIL-HELIX-COILED-COIL-HELIX DOMAIN CONTAINING 4"/>
    <property type="match status" value="1"/>
</dbReference>
<keyword evidence="6" id="KW-0496">Mitochondrion</keyword>
<accession>A0A0B2VK43</accession>
<dbReference type="Proteomes" id="UP000031036">
    <property type="component" value="Unassembled WGS sequence"/>
</dbReference>
<dbReference type="GO" id="GO:0015035">
    <property type="term" value="F:protein-disulfide reductase activity"/>
    <property type="evidence" value="ECO:0007669"/>
    <property type="project" value="InterPro"/>
</dbReference>
<gene>
    <name evidence="10" type="primary">F42H10.2</name>
    <name evidence="10" type="ORF">Tcan_18538</name>
</gene>
<sequence length="154" mass="17323">MAFKFSSNDSRHKIFTLSEEQFKEPINDEYAKRLHELSAAELYDDYNPGPTLPDGGVNFECHCVSHLVASPCGYEFREAIKCQKAASEGELEEGACADELMNFMRCAIRTECFRSKNDDEEEEKNLVENSTAEETSSSKTASNSEADSTIRKEL</sequence>
<dbReference type="GO" id="GO:0045041">
    <property type="term" value="P:protein import into mitochondrial intermembrane space"/>
    <property type="evidence" value="ECO:0007669"/>
    <property type="project" value="InterPro"/>
</dbReference>
<evidence type="ECO:0000256" key="2">
    <source>
        <dbReference type="ARBA" id="ARBA00022448"/>
    </source>
</evidence>
<dbReference type="Gene3D" id="1.10.287.2900">
    <property type="match status" value="1"/>
</dbReference>
<keyword evidence="5" id="KW-0811">Translocation</keyword>
<feature type="region of interest" description="Disordered" evidence="9">
    <location>
        <begin position="117"/>
        <end position="154"/>
    </location>
</feature>
<organism evidence="10 11">
    <name type="scientific">Toxocara canis</name>
    <name type="common">Canine roundworm</name>
    <dbReference type="NCBI Taxonomy" id="6265"/>
    <lineage>
        <taxon>Eukaryota</taxon>
        <taxon>Metazoa</taxon>
        <taxon>Ecdysozoa</taxon>
        <taxon>Nematoda</taxon>
        <taxon>Chromadorea</taxon>
        <taxon>Rhabditida</taxon>
        <taxon>Spirurina</taxon>
        <taxon>Ascaridomorpha</taxon>
        <taxon>Ascaridoidea</taxon>
        <taxon>Toxocaridae</taxon>
        <taxon>Toxocara</taxon>
    </lineage>
</organism>
<dbReference type="OrthoDB" id="7481291at2759"/>
<evidence type="ECO:0000256" key="9">
    <source>
        <dbReference type="SAM" id="MobiDB-lite"/>
    </source>
</evidence>
<evidence type="ECO:0000256" key="1">
    <source>
        <dbReference type="ARBA" id="ARBA00004173"/>
    </source>
</evidence>
<reference evidence="10 11" key="1">
    <citation type="submission" date="2014-11" db="EMBL/GenBank/DDBJ databases">
        <title>Genetic blueprint of the zoonotic pathogen Toxocara canis.</title>
        <authorList>
            <person name="Zhu X.-Q."/>
            <person name="Korhonen P.K."/>
            <person name="Cai H."/>
            <person name="Young N.D."/>
            <person name="Nejsum P."/>
            <person name="von Samson-Himmelstjerna G."/>
            <person name="Boag P.R."/>
            <person name="Tan P."/>
            <person name="Li Q."/>
            <person name="Min J."/>
            <person name="Yang Y."/>
            <person name="Wang X."/>
            <person name="Fang X."/>
            <person name="Hall R.S."/>
            <person name="Hofmann A."/>
            <person name="Sternberg P.W."/>
            <person name="Jex A.R."/>
            <person name="Gasser R.B."/>
        </authorList>
    </citation>
    <scope>NUCLEOTIDE SEQUENCE [LARGE SCALE GENOMIC DNA]</scope>
    <source>
        <strain evidence="10">PN_DK_2014</strain>
    </source>
</reference>
<comment type="caution">
    <text evidence="10">The sequence shown here is derived from an EMBL/GenBank/DDBJ whole genome shotgun (WGS) entry which is preliminary data.</text>
</comment>
<dbReference type="InterPro" id="IPR039289">
    <property type="entry name" value="CHCHD4"/>
</dbReference>
<proteinExistence type="predicted"/>
<evidence type="ECO:0000313" key="10">
    <source>
        <dbReference type="EMBL" id="KHN83871.1"/>
    </source>
</evidence>
<protein>
    <submittedName>
        <fullName evidence="10">Uncharacterized protein F42H10.2</fullName>
    </submittedName>
</protein>
<evidence type="ECO:0000313" key="11">
    <source>
        <dbReference type="Proteomes" id="UP000031036"/>
    </source>
</evidence>
<dbReference type="EMBL" id="JPKZ01001125">
    <property type="protein sequence ID" value="KHN83871.1"/>
    <property type="molecule type" value="Genomic_DNA"/>
</dbReference>
<dbReference type="PANTHER" id="PTHR21622">
    <property type="entry name" value="COILED-COIL-HELIX-COILED-COIL-HELIX DOMAIN CONTAINING 4"/>
    <property type="match status" value="1"/>
</dbReference>
<evidence type="ECO:0000256" key="3">
    <source>
        <dbReference type="ARBA" id="ARBA00022927"/>
    </source>
</evidence>
<evidence type="ECO:0000256" key="6">
    <source>
        <dbReference type="ARBA" id="ARBA00023128"/>
    </source>
</evidence>
<dbReference type="STRING" id="6265.A0A0B2VK43"/>
<feature type="compositionally biased region" description="Low complexity" evidence="9">
    <location>
        <begin position="130"/>
        <end position="147"/>
    </location>
</feature>
<keyword evidence="8" id="KW-0676">Redox-active center</keyword>
<evidence type="ECO:0000256" key="5">
    <source>
        <dbReference type="ARBA" id="ARBA00023010"/>
    </source>
</evidence>
<keyword evidence="7" id="KW-1015">Disulfide bond</keyword>
<name>A0A0B2VK43_TOXCA</name>
<keyword evidence="3" id="KW-0653">Protein transport</keyword>
<comment type="subcellular location">
    <subcellularLocation>
        <location evidence="1">Mitochondrion</location>
    </subcellularLocation>
</comment>
<evidence type="ECO:0000256" key="7">
    <source>
        <dbReference type="ARBA" id="ARBA00023157"/>
    </source>
</evidence>
<evidence type="ECO:0000256" key="8">
    <source>
        <dbReference type="ARBA" id="ARBA00023284"/>
    </source>
</evidence>